<proteinExistence type="predicted"/>
<dbReference type="PANTHER" id="PTHR47843">
    <property type="entry name" value="BTB DOMAIN-CONTAINING PROTEIN-RELATED"/>
    <property type="match status" value="1"/>
</dbReference>
<evidence type="ECO:0000313" key="2">
    <source>
        <dbReference type="EMBL" id="EEA18495.1"/>
    </source>
</evidence>
<name>B6QWK6_TALMQ</name>
<dbReference type="STRING" id="441960.B6QWK6"/>
<sequence length="298" mass="33984">MGKKQKKKIAEKNKGIEFHPHFALDFVETHELPLPDIGPTMSSESLPLSYTEFLTSETVSLGTESSTRTFRIHKALLLSKSKAIFSAFEHRFQEKENGVYIFKETTEGTVTRFIEWAYRGDYPDAVYNAGLITNNEVSAEEDAKADTVISDTKDDLTSDDHPLLSHMQLYIFCEIYGIIQLKELVFSKLTSRLTEIEKPKTLDAQLAIIAVLRICFTNVHPDNDLADWLVQYAAYCVDTLRLQMDFHDLLRQAPALGSRMMNYLHQASTPPWNSSRSKNKFPWSVEAVYSFVLQICPD</sequence>
<evidence type="ECO:0000259" key="1">
    <source>
        <dbReference type="PROSITE" id="PS50097"/>
    </source>
</evidence>
<dbReference type="InterPro" id="IPR000210">
    <property type="entry name" value="BTB/POZ_dom"/>
</dbReference>
<accession>B6QWK6</accession>
<dbReference type="VEuPathDB" id="FungiDB:PMAA_102700"/>
<dbReference type="PANTHER" id="PTHR47843:SF3">
    <property type="entry name" value="BTB DOMAIN-CONTAINING PROTEIN"/>
    <property type="match status" value="1"/>
</dbReference>
<dbReference type="SUPFAM" id="SSF54695">
    <property type="entry name" value="POZ domain"/>
    <property type="match status" value="1"/>
</dbReference>
<dbReference type="Proteomes" id="UP000001294">
    <property type="component" value="Unassembled WGS sequence"/>
</dbReference>
<feature type="domain" description="BTB" evidence="1">
    <location>
        <begin position="57"/>
        <end position="121"/>
    </location>
</feature>
<gene>
    <name evidence="2" type="ORF">PMAA_102700</name>
</gene>
<dbReference type="EMBL" id="DS995908">
    <property type="protein sequence ID" value="EEA18495.1"/>
    <property type="molecule type" value="Genomic_DNA"/>
</dbReference>
<dbReference type="Gene3D" id="3.30.710.10">
    <property type="entry name" value="Potassium Channel Kv1.1, Chain A"/>
    <property type="match status" value="1"/>
</dbReference>
<dbReference type="OrthoDB" id="6359816at2759"/>
<protein>
    <recommendedName>
        <fullName evidence="1">BTB domain-containing protein</fullName>
    </recommendedName>
</protein>
<reference evidence="3" key="1">
    <citation type="journal article" date="2015" name="Genome Announc.">
        <title>Genome sequence of the AIDS-associated pathogen Penicillium marneffei (ATCC18224) and its near taxonomic relative Talaromyces stipitatus (ATCC10500).</title>
        <authorList>
            <person name="Nierman W.C."/>
            <person name="Fedorova-Abrams N.D."/>
            <person name="Andrianopoulos A."/>
        </authorList>
    </citation>
    <scope>NUCLEOTIDE SEQUENCE [LARGE SCALE GENOMIC DNA]</scope>
    <source>
        <strain evidence="3">ATCC 18224 / CBS 334.59 / QM 7333</strain>
    </source>
</reference>
<dbReference type="CDD" id="cd18186">
    <property type="entry name" value="BTB_POZ_ZBTB_KLHL-like"/>
    <property type="match status" value="1"/>
</dbReference>
<dbReference type="HOGENOM" id="CLU_065174_0_0_1"/>
<dbReference type="InterPro" id="IPR011333">
    <property type="entry name" value="SKP1/BTB/POZ_sf"/>
</dbReference>
<dbReference type="PROSITE" id="PS50097">
    <property type="entry name" value="BTB"/>
    <property type="match status" value="1"/>
</dbReference>
<evidence type="ECO:0000313" key="3">
    <source>
        <dbReference type="Proteomes" id="UP000001294"/>
    </source>
</evidence>
<organism evidence="2 3">
    <name type="scientific">Talaromyces marneffei (strain ATCC 18224 / CBS 334.59 / QM 7333)</name>
    <name type="common">Penicillium marneffei</name>
    <dbReference type="NCBI Taxonomy" id="441960"/>
    <lineage>
        <taxon>Eukaryota</taxon>
        <taxon>Fungi</taxon>
        <taxon>Dikarya</taxon>
        <taxon>Ascomycota</taxon>
        <taxon>Pezizomycotina</taxon>
        <taxon>Eurotiomycetes</taxon>
        <taxon>Eurotiomycetidae</taxon>
        <taxon>Eurotiales</taxon>
        <taxon>Trichocomaceae</taxon>
        <taxon>Talaromyces</taxon>
        <taxon>Talaromyces sect. Talaromyces</taxon>
    </lineage>
</organism>
<dbReference type="PhylomeDB" id="B6QWK6"/>
<dbReference type="AlphaFoldDB" id="B6QWK6"/>
<keyword evidence="3" id="KW-1185">Reference proteome</keyword>